<reference evidence="1 2" key="1">
    <citation type="submission" date="2017-07" db="EMBL/GenBank/DDBJ databases">
        <title>Leptospira spp. isolated from tropical soils.</title>
        <authorList>
            <person name="Thibeaux R."/>
            <person name="Iraola G."/>
            <person name="Ferres I."/>
            <person name="Bierque E."/>
            <person name="Girault D."/>
            <person name="Soupe-Gilbert M.-E."/>
            <person name="Picardeau M."/>
            <person name="Goarant C."/>
        </authorList>
    </citation>
    <scope>NUCLEOTIDE SEQUENCE [LARGE SCALE GENOMIC DNA]</scope>
    <source>
        <strain evidence="1 2">FH2-C-A2</strain>
    </source>
</reference>
<dbReference type="AlphaFoldDB" id="A0A2M9Z6Q9"/>
<dbReference type="EMBL" id="NPDT01000013">
    <property type="protein sequence ID" value="PJZ64123.1"/>
    <property type="molecule type" value="Genomic_DNA"/>
</dbReference>
<accession>A0A2M9Z6Q9</accession>
<sequence length="213" mass="24758">MLRTLAWPSAHFALSLVLQGKSRAKSLGLAKRRQALIVRRKRDIIFCTSKIRKQMHFYITEKYDRAKDKETGSMGFIYLQTEVVLRGNYKKGPIPVQIWYTFLFKADPKKGSEADPDELSEYSISERFENRSDRDAWCSNHFAFGPQEKDDITLECKHYSMNNYFITVKHKKSGKARSMKNTTGYQESLVAEVLARLLEQEENISISEPELFN</sequence>
<dbReference type="Proteomes" id="UP000231912">
    <property type="component" value="Unassembled WGS sequence"/>
</dbReference>
<comment type="caution">
    <text evidence="1">The sequence shown here is derived from an EMBL/GenBank/DDBJ whole genome shotgun (WGS) entry which is preliminary data.</text>
</comment>
<evidence type="ECO:0000313" key="1">
    <source>
        <dbReference type="EMBL" id="PJZ64123.1"/>
    </source>
</evidence>
<gene>
    <name evidence="1" type="ORF">CH371_19865</name>
</gene>
<protein>
    <submittedName>
        <fullName evidence="1">Uncharacterized protein</fullName>
    </submittedName>
</protein>
<name>A0A2M9Z6Q9_9LEPT</name>
<evidence type="ECO:0000313" key="2">
    <source>
        <dbReference type="Proteomes" id="UP000231912"/>
    </source>
</evidence>
<proteinExistence type="predicted"/>
<organism evidence="1 2">
    <name type="scientific">Leptospira wolffii</name>
    <dbReference type="NCBI Taxonomy" id="409998"/>
    <lineage>
        <taxon>Bacteria</taxon>
        <taxon>Pseudomonadati</taxon>
        <taxon>Spirochaetota</taxon>
        <taxon>Spirochaetia</taxon>
        <taxon>Leptospirales</taxon>
        <taxon>Leptospiraceae</taxon>
        <taxon>Leptospira</taxon>
    </lineage>
</organism>